<organism evidence="2 3">
    <name type="scientific">Nocardioides agri</name>
    <dbReference type="NCBI Taxonomy" id="2682843"/>
    <lineage>
        <taxon>Bacteria</taxon>
        <taxon>Bacillati</taxon>
        <taxon>Actinomycetota</taxon>
        <taxon>Actinomycetes</taxon>
        <taxon>Propionibacteriales</taxon>
        <taxon>Nocardioidaceae</taxon>
        <taxon>Nocardioides</taxon>
    </lineage>
</organism>
<feature type="region of interest" description="Disordered" evidence="1">
    <location>
        <begin position="509"/>
        <end position="531"/>
    </location>
</feature>
<dbReference type="Proteomes" id="UP000473525">
    <property type="component" value="Unassembled WGS sequence"/>
</dbReference>
<evidence type="ECO:0000313" key="3">
    <source>
        <dbReference type="Proteomes" id="UP000473525"/>
    </source>
</evidence>
<dbReference type="EMBL" id="WSEK01000004">
    <property type="protein sequence ID" value="MVQ48995.1"/>
    <property type="molecule type" value="Genomic_DNA"/>
</dbReference>
<feature type="region of interest" description="Disordered" evidence="1">
    <location>
        <begin position="639"/>
        <end position="661"/>
    </location>
</feature>
<reference evidence="2 3" key="1">
    <citation type="submission" date="2019-12" db="EMBL/GenBank/DDBJ databases">
        <authorList>
            <person name="Huq M.A."/>
        </authorList>
    </citation>
    <scope>NUCLEOTIDE SEQUENCE [LARGE SCALE GENOMIC DNA]</scope>
    <source>
        <strain evidence="2 3">MAH-18</strain>
    </source>
</reference>
<sequence length="862" mass="88447">MTGEAGCGCGTGTTCGCDDTAQAGRLPGDPAAYAHRAILERMLDHVAHAEVGGHRPLLGWTTRALDDPGIALLSAQAGAAHVIAWNLHRQHADTTLTRGDDAEALQLLTRLLGHRRRPALAATTMLSFAVSEIEGAPTRATIPAGTKVSTIPAPGEKPQVFETDADLDARRAWNSLSPVRAPQPQTVAVTTTALVVTGVGHAVRTGDHLLAWQGQSGSQTTWVLFRVAAVTTDDDAQVPTSTVTVSGGRTCAADSYVTSGATQGTVILLADRAMPFGATAPDISFMPESVRIAKGDSATAAATAWKDFTVFKGTKLDLDTVHAAAAAGRVALLDGSNSVLTRITAAVDTARSDFGLSARCTRLSLAQTSAGSVDPSASPLKEMDSEVRTLSIYLETGRLALVVPLADPELPVTGAAPAQHPALPATAQADRLYVLGTHELPPGRRVILSGVDTTTGAVATEPAAVAKATAATAGGVTATLLQLESTLQHRFRASTLSVLANCTVASQAESAPPIPGASGAEPGAEILGSGDPGVGLPRYPLRRPQLAYLPAAGPTGFAPAIQVRVDGRAFDLVATLPGDNPTSRDFRVLARGDDGAEVQFGGRLPSGIGNVTARYRTGGGAAGNLDAGRLVQSLTPVTGVSSVTNPVPAEGGSDAETDSEMRETAPRAIRTLGRAVALSDFAAFAEGYRGVGRADVAELRLHRARTIVVTIATTTFAAPAAGSDLITGLSDAILAAAPPGTKVLVAGFVDLVMSVGVAFAHDPAHRRPDVEDRVRAALLARFGAAARPFARAVHRSEVLACVQDVEGVVAARLVSFSAIGVVEDAQGRLPCPGPEASSTGFVPARRLSLAAAGILPFQELTP</sequence>
<dbReference type="RefSeq" id="WP_157341450.1">
    <property type="nucleotide sequence ID" value="NZ_WSEK01000004.1"/>
</dbReference>
<keyword evidence="3" id="KW-1185">Reference proteome</keyword>
<protein>
    <submittedName>
        <fullName evidence="2">Uncharacterized protein</fullName>
    </submittedName>
</protein>
<proteinExistence type="predicted"/>
<comment type="caution">
    <text evidence="2">The sequence shown here is derived from an EMBL/GenBank/DDBJ whole genome shotgun (WGS) entry which is preliminary data.</text>
</comment>
<dbReference type="AlphaFoldDB" id="A0A6L6XTL9"/>
<accession>A0A6L6XTL9</accession>
<name>A0A6L6XTL9_9ACTN</name>
<gene>
    <name evidence="2" type="ORF">GON03_07355</name>
</gene>
<evidence type="ECO:0000313" key="2">
    <source>
        <dbReference type="EMBL" id="MVQ48995.1"/>
    </source>
</evidence>
<evidence type="ECO:0000256" key="1">
    <source>
        <dbReference type="SAM" id="MobiDB-lite"/>
    </source>
</evidence>